<protein>
    <submittedName>
        <fullName evidence="7">RING-type domain-containing protein</fullName>
    </submittedName>
</protein>
<dbReference type="PANTHER" id="PTHR46569">
    <property type="entry name" value="E3 UBIQUITIN-PROTEIN LIGASE TRAIP"/>
    <property type="match status" value="1"/>
</dbReference>
<reference evidence="7" key="1">
    <citation type="submission" date="2022-11" db="UniProtKB">
        <authorList>
            <consortium name="WormBaseParasite"/>
        </authorList>
    </citation>
    <scope>IDENTIFICATION</scope>
</reference>
<evidence type="ECO:0000256" key="3">
    <source>
        <dbReference type="PROSITE-ProRule" id="PRU00175"/>
    </source>
</evidence>
<dbReference type="SUPFAM" id="SSF57850">
    <property type="entry name" value="RING/U-box"/>
    <property type="match status" value="1"/>
</dbReference>
<feature type="coiled-coil region" evidence="4">
    <location>
        <begin position="73"/>
        <end position="128"/>
    </location>
</feature>
<dbReference type="PROSITE" id="PS50089">
    <property type="entry name" value="ZF_RING_2"/>
    <property type="match status" value="1"/>
</dbReference>
<feature type="coiled-coil region" evidence="4">
    <location>
        <begin position="193"/>
        <end position="245"/>
    </location>
</feature>
<dbReference type="GO" id="GO:0008270">
    <property type="term" value="F:zinc ion binding"/>
    <property type="evidence" value="ECO:0007669"/>
    <property type="project" value="UniProtKB-KW"/>
</dbReference>
<evidence type="ECO:0000256" key="2">
    <source>
        <dbReference type="ARBA" id="ARBA00022833"/>
    </source>
</evidence>
<dbReference type="SMART" id="SM00184">
    <property type="entry name" value="RING"/>
    <property type="match status" value="1"/>
</dbReference>
<dbReference type="PANTHER" id="PTHR46569:SF1">
    <property type="entry name" value="E3 UBIQUITIN-PROTEIN LIGASE RFWD3-RELATED"/>
    <property type="match status" value="1"/>
</dbReference>
<proteinExistence type="predicted"/>
<name>A0A915E7F3_9BILA</name>
<evidence type="ECO:0000259" key="5">
    <source>
        <dbReference type="PROSITE" id="PS50089"/>
    </source>
</evidence>
<dbReference type="GO" id="GO:0090734">
    <property type="term" value="C:site of DNA damage"/>
    <property type="evidence" value="ECO:0007669"/>
    <property type="project" value="TreeGrafter"/>
</dbReference>
<dbReference type="GO" id="GO:0005634">
    <property type="term" value="C:nucleus"/>
    <property type="evidence" value="ECO:0007669"/>
    <property type="project" value="TreeGrafter"/>
</dbReference>
<dbReference type="Pfam" id="PF13639">
    <property type="entry name" value="zf-RING_2"/>
    <property type="match status" value="1"/>
</dbReference>
<dbReference type="InterPro" id="IPR052639">
    <property type="entry name" value="TRAIP_ubiq-protein_ligase"/>
</dbReference>
<evidence type="ECO:0000256" key="4">
    <source>
        <dbReference type="SAM" id="Coils"/>
    </source>
</evidence>
<keyword evidence="4" id="KW-0175">Coiled coil</keyword>
<keyword evidence="2" id="KW-0862">Zinc</keyword>
<keyword evidence="1 3" id="KW-0863">Zinc-finger</keyword>
<feature type="domain" description="RING-type" evidence="5">
    <location>
        <begin position="7"/>
        <end position="47"/>
    </location>
</feature>
<dbReference type="GO" id="GO:0016567">
    <property type="term" value="P:protein ubiquitination"/>
    <property type="evidence" value="ECO:0007669"/>
    <property type="project" value="TreeGrafter"/>
</dbReference>
<evidence type="ECO:0000256" key="1">
    <source>
        <dbReference type="ARBA" id="ARBA00022771"/>
    </source>
</evidence>
<dbReference type="InterPro" id="IPR013083">
    <property type="entry name" value="Znf_RING/FYVE/PHD"/>
</dbReference>
<sequence length="388" mass="44373">MGRFGKCSICTVGFKITDVACLPCGHTFHYPCINRWIDSSKTCPICRKKSVERDVRTLFFDEAEALTQASPSFSDANDALEELTIQYENEKDERKKMQNVIDGLQNEAKELRVKLKQEKKKAETVSLKEERIRNLENMLTGEDHLRRELNTCKARLKAADFFAFLCGRKGENDPKAIDRYVGANGDPDQNKFFELLQGQLDKTRKQLERFKKTSEEETHSLKKANRDLENKLKKYKELTVRLTEESSHRMTRKREALEDWSPDSSPLKDLTNIGSNPTYSRVVDKSLGFSFAEESLNQNITSGDEGENDADVPIAKSSIFNRNRSHPYSVKSGKGDVSRSVLALAVSSLSCFAMPCEFLHRLKANVRTHKLIDLEHFHHKLSIFSRNL</sequence>
<dbReference type="Gene3D" id="3.30.40.10">
    <property type="entry name" value="Zinc/RING finger domain, C3HC4 (zinc finger)"/>
    <property type="match status" value="1"/>
</dbReference>
<dbReference type="Proteomes" id="UP000887574">
    <property type="component" value="Unplaced"/>
</dbReference>
<dbReference type="GO" id="GO:0031297">
    <property type="term" value="P:replication fork processing"/>
    <property type="evidence" value="ECO:0007669"/>
    <property type="project" value="TreeGrafter"/>
</dbReference>
<evidence type="ECO:0000313" key="7">
    <source>
        <dbReference type="WBParaSite" id="jg3145"/>
    </source>
</evidence>
<dbReference type="GO" id="GO:0061630">
    <property type="term" value="F:ubiquitin protein ligase activity"/>
    <property type="evidence" value="ECO:0007669"/>
    <property type="project" value="TreeGrafter"/>
</dbReference>
<dbReference type="InterPro" id="IPR001841">
    <property type="entry name" value="Znf_RING"/>
</dbReference>
<organism evidence="6 7">
    <name type="scientific">Ditylenchus dipsaci</name>
    <dbReference type="NCBI Taxonomy" id="166011"/>
    <lineage>
        <taxon>Eukaryota</taxon>
        <taxon>Metazoa</taxon>
        <taxon>Ecdysozoa</taxon>
        <taxon>Nematoda</taxon>
        <taxon>Chromadorea</taxon>
        <taxon>Rhabditida</taxon>
        <taxon>Tylenchina</taxon>
        <taxon>Tylenchomorpha</taxon>
        <taxon>Sphaerularioidea</taxon>
        <taxon>Anguinidae</taxon>
        <taxon>Anguininae</taxon>
        <taxon>Ditylenchus</taxon>
    </lineage>
</organism>
<dbReference type="AlphaFoldDB" id="A0A915E7F3"/>
<keyword evidence="6" id="KW-1185">Reference proteome</keyword>
<accession>A0A915E7F3</accession>
<evidence type="ECO:0000313" key="6">
    <source>
        <dbReference type="Proteomes" id="UP000887574"/>
    </source>
</evidence>
<dbReference type="WBParaSite" id="jg3145">
    <property type="protein sequence ID" value="jg3145"/>
    <property type="gene ID" value="jg3145"/>
</dbReference>
<keyword evidence="1 3" id="KW-0479">Metal-binding</keyword>